<dbReference type="PANTHER" id="PTHR20991">
    <property type="entry name" value="PARATHYROID HORMONE-RESPONSIVE B1 GENE"/>
    <property type="match status" value="1"/>
</dbReference>
<dbReference type="Proteomes" id="UP000275408">
    <property type="component" value="Unassembled WGS sequence"/>
</dbReference>
<feature type="domain" description="PTHB1 GAE" evidence="3">
    <location>
        <begin position="430"/>
        <end position="523"/>
    </location>
</feature>
<feature type="domain" description="PTHB1 hairpin" evidence="5">
    <location>
        <begin position="637"/>
        <end position="740"/>
    </location>
</feature>
<evidence type="ECO:0000313" key="7">
    <source>
        <dbReference type="EMBL" id="RMX41576.1"/>
    </source>
</evidence>
<proteinExistence type="predicted"/>
<evidence type="ECO:0000259" key="5">
    <source>
        <dbReference type="Pfam" id="PF23338"/>
    </source>
</evidence>
<evidence type="ECO:0000259" key="2">
    <source>
        <dbReference type="Pfam" id="PF14727"/>
    </source>
</evidence>
<comment type="caution">
    <text evidence="7">The sequence shown here is derived from an EMBL/GenBank/DDBJ whole genome shotgun (WGS) entry which is preliminary data.</text>
</comment>
<evidence type="ECO:0000259" key="3">
    <source>
        <dbReference type="Pfam" id="PF14728"/>
    </source>
</evidence>
<dbReference type="Pfam" id="PF23337">
    <property type="entry name" value="PTHB1_pf"/>
    <property type="match status" value="1"/>
</dbReference>
<organism evidence="7 8">
    <name type="scientific">Pocillopora damicornis</name>
    <name type="common">Cauliflower coral</name>
    <name type="synonym">Millepora damicornis</name>
    <dbReference type="NCBI Taxonomy" id="46731"/>
    <lineage>
        <taxon>Eukaryota</taxon>
        <taxon>Metazoa</taxon>
        <taxon>Cnidaria</taxon>
        <taxon>Anthozoa</taxon>
        <taxon>Hexacorallia</taxon>
        <taxon>Scleractinia</taxon>
        <taxon>Astrocoeniina</taxon>
        <taxon>Pocilloporidae</taxon>
        <taxon>Pocillopora</taxon>
    </lineage>
</organism>
<dbReference type="STRING" id="46731.A0A3M6TJQ4"/>
<feature type="domain" description="PTHB1 platform" evidence="4">
    <location>
        <begin position="528"/>
        <end position="635"/>
    </location>
</feature>
<evidence type="ECO:0000313" key="8">
    <source>
        <dbReference type="Proteomes" id="UP000275408"/>
    </source>
</evidence>
<dbReference type="InterPro" id="IPR055362">
    <property type="entry name" value="PTHB1_pf_dom"/>
</dbReference>
<evidence type="ECO:0000259" key="6">
    <source>
        <dbReference type="Pfam" id="PF23339"/>
    </source>
</evidence>
<accession>A0A3M6TJQ4</accession>
<dbReference type="InterPro" id="IPR028074">
    <property type="entry name" value="PHTB1_GAE_dom"/>
</dbReference>
<dbReference type="GO" id="GO:0034464">
    <property type="term" value="C:BBSome"/>
    <property type="evidence" value="ECO:0007669"/>
    <property type="project" value="InterPro"/>
</dbReference>
<evidence type="ECO:0000259" key="4">
    <source>
        <dbReference type="Pfam" id="PF23337"/>
    </source>
</evidence>
<dbReference type="Pfam" id="PF23339">
    <property type="entry name" value="PTHB1_CtH"/>
    <property type="match status" value="1"/>
</dbReference>
<name>A0A3M6TJQ4_POCDA</name>
<dbReference type="InterPro" id="IPR055363">
    <property type="entry name" value="PTHB1_hp_dom"/>
</dbReference>
<keyword evidence="8" id="KW-1185">Reference proteome</keyword>
<evidence type="ECO:0008006" key="9">
    <source>
        <dbReference type="Google" id="ProtNLM"/>
    </source>
</evidence>
<dbReference type="InterPro" id="IPR026511">
    <property type="entry name" value="PTHB1"/>
</dbReference>
<dbReference type="GO" id="GO:0060271">
    <property type="term" value="P:cilium assembly"/>
    <property type="evidence" value="ECO:0007669"/>
    <property type="project" value="TreeGrafter"/>
</dbReference>
<feature type="domain" description="PTHB1 N-terminal" evidence="2">
    <location>
        <begin position="1"/>
        <end position="358"/>
    </location>
</feature>
<evidence type="ECO:0000256" key="1">
    <source>
        <dbReference type="SAM" id="MobiDB-lite"/>
    </source>
</evidence>
<gene>
    <name evidence="7" type="ORF">pdam_00008661</name>
</gene>
<dbReference type="Pfam" id="PF14728">
    <property type="entry name" value="PTHB1_GAE"/>
    <property type="match status" value="1"/>
</dbReference>
<dbReference type="OrthoDB" id="10262646at2759"/>
<sequence length="942" mass="104309">MSLFKARDWWATYAGSDEEFDLGCLCVANIDNNGLQLDKIIVGSFHGILRIYCPKPPHFKPEDLMLEVQLQQPILQVEAGKFVSGVDQLHLAVLHPRKLAVYSVSVVSGAVEHGNHYTLKMMYEHILERTAYNMTYGPFGSVKNKDFICIQSMDGMLSFFEQESFAFGRFLPGFLLPGPLSYVPKTDSFVTCSSSRLIESYKYQTLAVATDANTKEDIGNKKVSGKKLTIDWSSNIGESAIDIVVFTSANAPLSIYVLGERSLFCLNENGSVRFMKKFEYNPSCFIPYNSVVEETVNALVATYNKTLMIYQDVTLAWAAQLPHIPVALKVASFQELQGVIVTLDEGGYLHCAYLGTDPSMMVTPAPEARDINYEEADVEMKELQKEIRESTISSEILPKAQQREDLVISVNVPTSLDAVSQSTIDEGDDETFPSITVTITLKSQAPSPLENVVLSVISSPPIMCNRSSIVFPIIGDRSEPVSAEISFYSRGGSIPCSLKAQVTATYVTNSVFVFIEAPRVAQTDIHFPLAVVCKGCPPVKNATHKLTLDTNKPPVNLAEIFPDMVNDAVIPMAAVGIKYFGGPLVTILASKTSQRYRIQCDVFQGMWLVLHEVCKRLEAHFKKNKDAVQFRASFMGPLPLQEYYELIDAHFEQRCNQTKYRELLSQRAQQFRAIQRRLLTRFKDKTPAPLANLDTLLDGTYRQLLALGEADEECERAIEAASYNLSCGTRLINFLIKLWTNMSDKDFEVLQTALSPEVSESREQGWEEITDAAITHLLRTCLAKSAKDQAVGVSAMKIPKDTSKLKKHIALMCDRLNKGGKLDLSLSSQTGEPLVQQQQQKAVTPLEPLSEMQEEEDETDGSSASSTLDSDRSSEISDTESVSSGGKVPPRLPQLNHSRKPPPDLNKRLLVTPGSDEESMVLKGIGAASLANGLPEDHERAL</sequence>
<feature type="domain" description="PTHB1 C-terminal helix bundle" evidence="6">
    <location>
        <begin position="742"/>
        <end position="816"/>
    </location>
</feature>
<feature type="region of interest" description="Disordered" evidence="1">
    <location>
        <begin position="849"/>
        <end position="915"/>
    </location>
</feature>
<protein>
    <recommendedName>
        <fullName evidence="9">PTHB1 N-terminal domain-containing protein</fullName>
    </recommendedName>
</protein>
<dbReference type="InterPro" id="IPR055364">
    <property type="entry name" value="PTHB1_CtH_dom"/>
</dbReference>
<dbReference type="Pfam" id="PF23338">
    <property type="entry name" value="PTHB1_hp"/>
    <property type="match status" value="1"/>
</dbReference>
<dbReference type="GO" id="GO:0016020">
    <property type="term" value="C:membrane"/>
    <property type="evidence" value="ECO:0007669"/>
    <property type="project" value="TreeGrafter"/>
</dbReference>
<dbReference type="Pfam" id="PF14727">
    <property type="entry name" value="PHTB1_N"/>
    <property type="match status" value="1"/>
</dbReference>
<dbReference type="InterPro" id="IPR028073">
    <property type="entry name" value="PHTB1_N_dom"/>
</dbReference>
<dbReference type="PANTHER" id="PTHR20991:SF0">
    <property type="entry name" value="PROTEIN PTHB1"/>
    <property type="match status" value="1"/>
</dbReference>
<dbReference type="AlphaFoldDB" id="A0A3M6TJQ4"/>
<reference evidence="7 8" key="1">
    <citation type="journal article" date="2018" name="Sci. Rep.">
        <title>Comparative analysis of the Pocillopora damicornis genome highlights role of immune system in coral evolution.</title>
        <authorList>
            <person name="Cunning R."/>
            <person name="Bay R.A."/>
            <person name="Gillette P."/>
            <person name="Baker A.C."/>
            <person name="Traylor-Knowles N."/>
        </authorList>
    </citation>
    <scope>NUCLEOTIDE SEQUENCE [LARGE SCALE GENOMIC DNA]</scope>
    <source>
        <strain evidence="7">RSMAS</strain>
        <tissue evidence="7">Whole animal</tissue>
    </source>
</reference>
<dbReference type="EMBL" id="RCHS01003477">
    <property type="protein sequence ID" value="RMX41576.1"/>
    <property type="molecule type" value="Genomic_DNA"/>
</dbReference>